<organism evidence="3 4">
    <name type="scientific">Nocardioides hwasunensis</name>
    <dbReference type="NCBI Taxonomy" id="397258"/>
    <lineage>
        <taxon>Bacteria</taxon>
        <taxon>Bacillati</taxon>
        <taxon>Actinomycetota</taxon>
        <taxon>Actinomycetes</taxon>
        <taxon>Propionibacteriales</taxon>
        <taxon>Nocardioidaceae</taxon>
        <taxon>Nocardioides</taxon>
    </lineage>
</organism>
<dbReference type="Pfam" id="PF25547">
    <property type="entry name" value="WXG100_2"/>
    <property type="match status" value="1"/>
</dbReference>
<feature type="domain" description="Outer membrane channel protein CpnT-like N-terminal" evidence="2">
    <location>
        <begin position="134"/>
        <end position="270"/>
    </location>
</feature>
<accession>A0ABR8MML3</accession>
<dbReference type="CDD" id="cd20695">
    <property type="entry name" value="CdiA-CT_5T87E_Ct"/>
    <property type="match status" value="1"/>
</dbReference>
<dbReference type="InterPro" id="IPR057746">
    <property type="entry name" value="CpnT-like_N"/>
</dbReference>
<keyword evidence="4" id="KW-1185">Reference proteome</keyword>
<proteinExistence type="predicted"/>
<gene>
    <name evidence="3" type="ORF">IEZ25_11900</name>
</gene>
<feature type="region of interest" description="Disordered" evidence="1">
    <location>
        <begin position="326"/>
        <end position="367"/>
    </location>
</feature>
<protein>
    <recommendedName>
        <fullName evidence="2">Outer membrane channel protein CpnT-like N-terminal domain-containing protein</fullName>
    </recommendedName>
</protein>
<evidence type="ECO:0000313" key="3">
    <source>
        <dbReference type="EMBL" id="MBD3915319.1"/>
    </source>
</evidence>
<evidence type="ECO:0000259" key="2">
    <source>
        <dbReference type="Pfam" id="PF25547"/>
    </source>
</evidence>
<dbReference type="RefSeq" id="WP_191199628.1">
    <property type="nucleotide sequence ID" value="NZ_BAAAPA010000005.1"/>
</dbReference>
<evidence type="ECO:0000256" key="1">
    <source>
        <dbReference type="SAM" id="MobiDB-lite"/>
    </source>
</evidence>
<sequence length="433" mass="45244">MRISVECGGFTRAADACLTANQTSAVLTQSLATRLLGHAGMAGNDATSASFARAYDAGAGDALDALADLTHALIGAGRLLAATGSEHERAEAAAGYSVLGYSGRDLDDSYVRIRPPAPPSSLGGQEPSLGTVDRWILDQVEGFVWPGADVGELRAAASDWRRAASSTAGLADHVDAAVAFLEPQRSPEIPVAIDAMTGLGTLVGDLAWQLSSLASACEDYADAVEDTRERTRALLEEIGTMIVEGVALSAFLTAVSGGFGGGASVAAAAARIREKLPRFMALLATLRAGAAAAAARIERVIDELARIRQRVEGFLRVPARNEAGTLKAPGAGWGRSFEASPKHPSRPAGRASQGPRHGQAALDDSVPINPATTTRRIAYDAKADEFVVFDETGNGVFHGHVRTWRELTHAMQRALIESGVVDRKGRAITRGAM</sequence>
<reference evidence="3 4" key="1">
    <citation type="submission" date="2020-09" db="EMBL/GenBank/DDBJ databases">
        <title>novel species in genus Nocardioides.</title>
        <authorList>
            <person name="Zhang G."/>
        </authorList>
    </citation>
    <scope>NUCLEOTIDE SEQUENCE [LARGE SCALE GENOMIC DNA]</scope>
    <source>
        <strain evidence="3 4">19197</strain>
    </source>
</reference>
<name>A0ABR8MML3_9ACTN</name>
<evidence type="ECO:0000313" key="4">
    <source>
        <dbReference type="Proteomes" id="UP000649289"/>
    </source>
</evidence>
<comment type="caution">
    <text evidence="3">The sequence shown here is derived from an EMBL/GenBank/DDBJ whole genome shotgun (WGS) entry which is preliminary data.</text>
</comment>
<dbReference type="EMBL" id="JACXYY010000004">
    <property type="protein sequence ID" value="MBD3915319.1"/>
    <property type="molecule type" value="Genomic_DNA"/>
</dbReference>
<dbReference type="Proteomes" id="UP000649289">
    <property type="component" value="Unassembled WGS sequence"/>
</dbReference>